<dbReference type="Pfam" id="PF05050">
    <property type="entry name" value="Methyltransf_21"/>
    <property type="match status" value="1"/>
</dbReference>
<protein>
    <submittedName>
        <fullName evidence="2">FkbM family methyltransferase</fullName>
    </submittedName>
</protein>
<keyword evidence="3" id="KW-1185">Reference proteome</keyword>
<dbReference type="NCBIfam" id="TIGR01444">
    <property type="entry name" value="fkbM_fam"/>
    <property type="match status" value="1"/>
</dbReference>
<gene>
    <name evidence="2" type="ORF">QTN89_25540</name>
</gene>
<dbReference type="PANTHER" id="PTHR34203">
    <property type="entry name" value="METHYLTRANSFERASE, FKBM FAMILY PROTEIN"/>
    <property type="match status" value="1"/>
</dbReference>
<comment type="caution">
    <text evidence="2">The sequence shown here is derived from an EMBL/GenBank/DDBJ whole genome shotgun (WGS) entry which is preliminary data.</text>
</comment>
<dbReference type="GO" id="GO:0008168">
    <property type="term" value="F:methyltransferase activity"/>
    <property type="evidence" value="ECO:0007669"/>
    <property type="project" value="UniProtKB-KW"/>
</dbReference>
<dbReference type="Proteomes" id="UP001239462">
    <property type="component" value="Unassembled WGS sequence"/>
</dbReference>
<dbReference type="PROSITE" id="PS50003">
    <property type="entry name" value="PH_DOMAIN"/>
    <property type="match status" value="1"/>
</dbReference>
<evidence type="ECO:0000313" key="3">
    <source>
        <dbReference type="Proteomes" id="UP001239462"/>
    </source>
</evidence>
<dbReference type="InterPro" id="IPR006342">
    <property type="entry name" value="FkbM_mtfrase"/>
</dbReference>
<dbReference type="Gene3D" id="3.40.50.150">
    <property type="entry name" value="Vaccinia Virus protein VP39"/>
    <property type="match status" value="1"/>
</dbReference>
<dbReference type="InterPro" id="IPR001849">
    <property type="entry name" value="PH_domain"/>
</dbReference>
<organism evidence="2 3">
    <name type="scientific">Roseiconus lacunae</name>
    <dbReference type="NCBI Taxonomy" id="2605694"/>
    <lineage>
        <taxon>Bacteria</taxon>
        <taxon>Pseudomonadati</taxon>
        <taxon>Planctomycetota</taxon>
        <taxon>Planctomycetia</taxon>
        <taxon>Pirellulales</taxon>
        <taxon>Pirellulaceae</taxon>
        <taxon>Roseiconus</taxon>
    </lineage>
</organism>
<dbReference type="SUPFAM" id="SSF53335">
    <property type="entry name" value="S-adenosyl-L-methionine-dependent methyltransferases"/>
    <property type="match status" value="1"/>
</dbReference>
<keyword evidence="2" id="KW-0489">Methyltransferase</keyword>
<dbReference type="InterPro" id="IPR052514">
    <property type="entry name" value="SAM-dependent_MTase"/>
</dbReference>
<proteinExistence type="predicted"/>
<keyword evidence="2" id="KW-0808">Transferase</keyword>
<dbReference type="RefSeq" id="WP_289166820.1">
    <property type="nucleotide sequence ID" value="NZ_JASZZN010000027.1"/>
</dbReference>
<accession>A0ABT7PQT5</accession>
<dbReference type="PANTHER" id="PTHR34203:SF15">
    <property type="entry name" value="SLL1173 PROTEIN"/>
    <property type="match status" value="1"/>
</dbReference>
<name>A0ABT7PQT5_9BACT</name>
<evidence type="ECO:0000259" key="1">
    <source>
        <dbReference type="PROSITE" id="PS50003"/>
    </source>
</evidence>
<reference evidence="2 3" key="1">
    <citation type="submission" date="2023-06" db="EMBL/GenBank/DDBJ databases">
        <title>Roseiconus lacunae JC819 isolated from Gulf of Mannar region, Tamil Nadu.</title>
        <authorList>
            <person name="Pk S."/>
            <person name="Ch S."/>
            <person name="Ch V.R."/>
        </authorList>
    </citation>
    <scope>NUCLEOTIDE SEQUENCE [LARGE SCALE GENOMIC DNA]</scope>
    <source>
        <strain evidence="2 3">JC819</strain>
    </source>
</reference>
<dbReference type="EMBL" id="JASZZN010000027">
    <property type="protein sequence ID" value="MDM4018843.1"/>
    <property type="molecule type" value="Genomic_DNA"/>
</dbReference>
<dbReference type="InterPro" id="IPR029063">
    <property type="entry name" value="SAM-dependent_MTases_sf"/>
</dbReference>
<dbReference type="GO" id="GO:0032259">
    <property type="term" value="P:methylation"/>
    <property type="evidence" value="ECO:0007669"/>
    <property type="project" value="UniProtKB-KW"/>
</dbReference>
<feature type="domain" description="PH" evidence="1">
    <location>
        <begin position="1"/>
        <end position="19"/>
    </location>
</feature>
<evidence type="ECO:0000313" key="2">
    <source>
        <dbReference type="EMBL" id="MDM4018843.1"/>
    </source>
</evidence>
<sequence>METETERRSWQSPLHQTLRSIKKLCLGGRRIQLCDNWYQVPYEARDREQQDDYKHIESLAKNARCVFDIGANVGLTSLVMSRVMQPDGTLVAFEASEACCLVWRETMHANGYADGRQAKVINALIGSQLGQVAPFNWDFVAGNASAVSGSKSSSRLTLHKAVTTIDHVVEQLGLKPDVAKIDVEGAELDVIAGMQQTLSTYKPSLFIEVHGWPGQPVAAQAESLKGQLAEHGYAVKDLEGNELRPDIANDGKRMTRCWAIASHPNKTTAVQ</sequence>